<keyword evidence="3" id="KW-0732">Signal</keyword>
<evidence type="ECO:0000313" key="9">
    <source>
        <dbReference type="Proteomes" id="UP000694396"/>
    </source>
</evidence>
<organism evidence="8 9">
    <name type="scientific">Cyanoderma ruficeps</name>
    <name type="common">rufous-capped babbler</name>
    <dbReference type="NCBI Taxonomy" id="181631"/>
    <lineage>
        <taxon>Eukaryota</taxon>
        <taxon>Metazoa</taxon>
        <taxon>Chordata</taxon>
        <taxon>Craniata</taxon>
        <taxon>Vertebrata</taxon>
        <taxon>Euteleostomi</taxon>
        <taxon>Archelosauria</taxon>
        <taxon>Archosauria</taxon>
        <taxon>Dinosauria</taxon>
        <taxon>Saurischia</taxon>
        <taxon>Theropoda</taxon>
        <taxon>Coelurosauria</taxon>
        <taxon>Aves</taxon>
        <taxon>Neognathae</taxon>
        <taxon>Neoaves</taxon>
        <taxon>Telluraves</taxon>
        <taxon>Australaves</taxon>
        <taxon>Passeriformes</taxon>
        <taxon>Sylvioidea</taxon>
        <taxon>Timaliidae</taxon>
        <taxon>Cyanoderma</taxon>
    </lineage>
</organism>
<evidence type="ECO:0000256" key="5">
    <source>
        <dbReference type="ARBA" id="ARBA00023180"/>
    </source>
</evidence>
<feature type="compositionally biased region" description="Basic residues" evidence="6">
    <location>
        <begin position="211"/>
        <end position="222"/>
    </location>
</feature>
<evidence type="ECO:0000313" key="8">
    <source>
        <dbReference type="Ensembl" id="ENSCRFP00000012135.1"/>
    </source>
</evidence>
<evidence type="ECO:0000256" key="1">
    <source>
        <dbReference type="ARBA" id="ARBA00004613"/>
    </source>
</evidence>
<feature type="compositionally biased region" description="Basic and acidic residues" evidence="6">
    <location>
        <begin position="223"/>
        <end position="238"/>
    </location>
</feature>
<comment type="subcellular location">
    <subcellularLocation>
        <location evidence="1">Secreted</location>
    </subcellularLocation>
</comment>
<dbReference type="InterPro" id="IPR037941">
    <property type="entry name" value="SeP"/>
</dbReference>
<reference evidence="8" key="2">
    <citation type="submission" date="2025-09" db="UniProtKB">
        <authorList>
            <consortium name="Ensembl"/>
        </authorList>
    </citation>
    <scope>IDENTIFICATION</scope>
</reference>
<name>A0A8C3QWN3_9PASS</name>
<keyword evidence="4" id="KW-0712">Selenocysteine</keyword>
<feature type="region of interest" description="Disordered" evidence="6">
    <location>
        <begin position="1"/>
        <end position="70"/>
    </location>
</feature>
<evidence type="ECO:0000259" key="7">
    <source>
        <dbReference type="Pfam" id="PF04592"/>
    </source>
</evidence>
<dbReference type="GO" id="GO:0001887">
    <property type="term" value="P:selenium compound metabolic process"/>
    <property type="evidence" value="ECO:0007669"/>
    <property type="project" value="TreeGrafter"/>
</dbReference>
<dbReference type="Ensembl" id="ENSCRFT00000012559.1">
    <property type="protein sequence ID" value="ENSCRFP00000012135.1"/>
    <property type="gene ID" value="ENSCRFG00000009418.1"/>
</dbReference>
<proteinExistence type="predicted"/>
<evidence type="ECO:0000256" key="4">
    <source>
        <dbReference type="ARBA" id="ARBA00022933"/>
    </source>
</evidence>
<accession>A0A8C3QWN3</accession>
<reference evidence="8" key="1">
    <citation type="submission" date="2025-08" db="UniProtKB">
        <authorList>
            <consortium name="Ensembl"/>
        </authorList>
    </citation>
    <scope>IDENTIFICATION</scope>
</reference>
<feature type="domain" description="Selenoprotein P N-terminal" evidence="7">
    <location>
        <begin position="69"/>
        <end position="247"/>
    </location>
</feature>
<dbReference type="PANTHER" id="PTHR10105">
    <property type="entry name" value="SELENOPROTEIN P"/>
    <property type="match status" value="1"/>
</dbReference>
<feature type="compositionally biased region" description="Gly residues" evidence="6">
    <location>
        <begin position="9"/>
        <end position="22"/>
    </location>
</feature>
<sequence length="265" mass="29852">MDHQWLESHGGGGRAGDRGGPAEGQLTILPEAGPQVSRVAPPHNIPRHLRGVRPPLPRQPVPAPPSRSLGGLRERLARQGMAHVQYMIVNEKAPLSRAMLPELRRHAPPGVPVFQPEQEDPDVWQVLGGDKDDFLVYDRCGRLAFHIQLPFSFLHFPYVEAAIRSSHIKDFCGNCSLYHNTTQEANSTMEGFATPSPLPEHEEMESETPIHQHKPFHPHHHHEVSSERDTNPREDHKPATHAHHHHGDHAQFHHKGKKQKEGDEH</sequence>
<feature type="compositionally biased region" description="Pro residues" evidence="6">
    <location>
        <begin position="54"/>
        <end position="65"/>
    </location>
</feature>
<feature type="region of interest" description="Disordered" evidence="6">
    <location>
        <begin position="188"/>
        <end position="265"/>
    </location>
</feature>
<evidence type="ECO:0000256" key="6">
    <source>
        <dbReference type="SAM" id="MobiDB-lite"/>
    </source>
</evidence>
<dbReference type="GO" id="GO:0008430">
    <property type="term" value="F:selenium binding"/>
    <property type="evidence" value="ECO:0007669"/>
    <property type="project" value="InterPro"/>
</dbReference>
<keyword evidence="2" id="KW-0964">Secreted</keyword>
<keyword evidence="5" id="KW-0325">Glycoprotein</keyword>
<dbReference type="InterPro" id="IPR007671">
    <property type="entry name" value="Selenoprotein-P_N"/>
</dbReference>
<dbReference type="Pfam" id="PF04592">
    <property type="entry name" value="SelP_N"/>
    <property type="match status" value="1"/>
</dbReference>
<protein>
    <recommendedName>
        <fullName evidence="7">Selenoprotein P N-terminal domain-containing protein</fullName>
    </recommendedName>
</protein>
<keyword evidence="9" id="KW-1185">Reference proteome</keyword>
<dbReference type="Proteomes" id="UP000694396">
    <property type="component" value="Unplaced"/>
</dbReference>
<dbReference type="PANTHER" id="PTHR10105:SF4">
    <property type="entry name" value="SELENOPROTEIN P2"/>
    <property type="match status" value="1"/>
</dbReference>
<evidence type="ECO:0000256" key="3">
    <source>
        <dbReference type="ARBA" id="ARBA00022729"/>
    </source>
</evidence>
<feature type="compositionally biased region" description="Basic residues" evidence="6">
    <location>
        <begin position="239"/>
        <end position="258"/>
    </location>
</feature>
<dbReference type="GO" id="GO:0005576">
    <property type="term" value="C:extracellular region"/>
    <property type="evidence" value="ECO:0007669"/>
    <property type="project" value="UniProtKB-SubCell"/>
</dbReference>
<dbReference type="AlphaFoldDB" id="A0A8C3QWN3"/>
<evidence type="ECO:0000256" key="2">
    <source>
        <dbReference type="ARBA" id="ARBA00022525"/>
    </source>
</evidence>